<dbReference type="Pfam" id="PF01582">
    <property type="entry name" value="TIR"/>
    <property type="match status" value="1"/>
</dbReference>
<dbReference type="PANTHER" id="PTHR11017:SF527">
    <property type="entry name" value="TMV RESISTANCE PROTEIN N-LIKE"/>
    <property type="match status" value="1"/>
</dbReference>
<dbReference type="SMART" id="SM00255">
    <property type="entry name" value="TIR"/>
    <property type="match status" value="1"/>
</dbReference>
<dbReference type="InterPro" id="IPR044974">
    <property type="entry name" value="Disease_R_plants"/>
</dbReference>
<dbReference type="InterPro" id="IPR035897">
    <property type="entry name" value="Toll_tir_struct_dom_sf"/>
</dbReference>
<evidence type="ECO:0000313" key="2">
    <source>
        <dbReference type="Proteomes" id="UP001652623"/>
    </source>
</evidence>
<dbReference type="Gene3D" id="3.40.50.10140">
    <property type="entry name" value="Toll/interleukin-1 receptor homology (TIR) domain"/>
    <property type="match status" value="1"/>
</dbReference>
<dbReference type="SUPFAM" id="SSF52200">
    <property type="entry name" value="Toll/Interleukin receptor TIR domain"/>
    <property type="match status" value="1"/>
</dbReference>
<protein>
    <submittedName>
        <fullName evidence="3">Disease resistance protein RPV1-like</fullName>
    </submittedName>
</protein>
<reference evidence="3" key="1">
    <citation type="submission" date="2025-08" db="UniProtKB">
        <authorList>
            <consortium name="RefSeq"/>
        </authorList>
    </citation>
    <scope>IDENTIFICATION</scope>
    <source>
        <tissue evidence="3">Seedling</tissue>
    </source>
</reference>
<dbReference type="InterPro" id="IPR002182">
    <property type="entry name" value="NB-ARC"/>
</dbReference>
<dbReference type="GeneID" id="125422095"/>
<keyword evidence="2" id="KW-1185">Reference proteome</keyword>
<dbReference type="InterPro" id="IPR000157">
    <property type="entry name" value="TIR_dom"/>
</dbReference>
<evidence type="ECO:0000259" key="1">
    <source>
        <dbReference type="PROSITE" id="PS50104"/>
    </source>
</evidence>
<organism evidence="2 3">
    <name type="scientific">Ziziphus jujuba</name>
    <name type="common">Chinese jujube</name>
    <name type="synonym">Ziziphus sativa</name>
    <dbReference type="NCBI Taxonomy" id="326968"/>
    <lineage>
        <taxon>Eukaryota</taxon>
        <taxon>Viridiplantae</taxon>
        <taxon>Streptophyta</taxon>
        <taxon>Embryophyta</taxon>
        <taxon>Tracheophyta</taxon>
        <taxon>Spermatophyta</taxon>
        <taxon>Magnoliopsida</taxon>
        <taxon>eudicotyledons</taxon>
        <taxon>Gunneridae</taxon>
        <taxon>Pentapetalae</taxon>
        <taxon>rosids</taxon>
        <taxon>fabids</taxon>
        <taxon>Rosales</taxon>
        <taxon>Rhamnaceae</taxon>
        <taxon>Paliureae</taxon>
        <taxon>Ziziphus</taxon>
    </lineage>
</organism>
<accession>A0ABM3IHG0</accession>
<dbReference type="SUPFAM" id="SSF52540">
    <property type="entry name" value="P-loop containing nucleoside triphosphate hydrolases"/>
    <property type="match status" value="1"/>
</dbReference>
<dbReference type="InterPro" id="IPR042197">
    <property type="entry name" value="Apaf_helical"/>
</dbReference>
<dbReference type="Gene3D" id="1.10.8.430">
    <property type="entry name" value="Helical domain of apoptotic protease-activating factors"/>
    <property type="match status" value="1"/>
</dbReference>
<evidence type="ECO:0000313" key="3">
    <source>
        <dbReference type="RefSeq" id="XP_048328508.1"/>
    </source>
</evidence>
<dbReference type="Pfam" id="PF00931">
    <property type="entry name" value="NB-ARC"/>
    <property type="match status" value="1"/>
</dbReference>
<dbReference type="Proteomes" id="UP001652623">
    <property type="component" value="Chromosome 4"/>
</dbReference>
<dbReference type="PROSITE" id="PS50104">
    <property type="entry name" value="TIR"/>
    <property type="match status" value="1"/>
</dbReference>
<dbReference type="InterPro" id="IPR027417">
    <property type="entry name" value="P-loop_NTPase"/>
</dbReference>
<dbReference type="PRINTS" id="PR00364">
    <property type="entry name" value="DISEASERSIST"/>
</dbReference>
<gene>
    <name evidence="3" type="primary">LOC125422095</name>
</gene>
<feature type="domain" description="TIR" evidence="1">
    <location>
        <begin position="17"/>
        <end position="183"/>
    </location>
</feature>
<dbReference type="RefSeq" id="XP_048328508.1">
    <property type="nucleotide sequence ID" value="XM_048472551.1"/>
</dbReference>
<sequence length="416" mass="46725">MASSSNSTVFSSTKRKTNYDVFLSFRGEETRSSFTSHLYAALCQKGIFTFLDDDKLERGKSISPGLFKAIKHSRCSIIVLSRNYASSSWCLDELVKILQCMKNDGQIVLPIFYHVDPSHVRKQSGSIGKAFQRHEQVLSDDLEKVKSWREALKEVADLAGWHVHNRNEAKFIQDFIVEVSTKLDVAPLNISADLFGIDSRLEKLNYCVRTSSVNGVCFIGICGMGGIGKTTLAKAYYEWMSSSSQFEGNSFLSNVREVCEKKKNGLVYLQNCLLSDIINGLPKKIRDVHEGMDMISDRLCHKKVLIVLDDVDKLDQLKVLANGDWFGFGSRIIVTTRDESLLTSAFRKSIIYRVEELSNNDALQLFSRKAFKTVHPSKDYEEMSKQVITYASGLPLALEVLGSFLCGKSIRSGEVL</sequence>
<dbReference type="Gene3D" id="3.40.50.300">
    <property type="entry name" value="P-loop containing nucleotide triphosphate hydrolases"/>
    <property type="match status" value="1"/>
</dbReference>
<proteinExistence type="predicted"/>
<name>A0ABM3IHG0_ZIZJJ</name>
<dbReference type="PANTHER" id="PTHR11017">
    <property type="entry name" value="LEUCINE-RICH REPEAT-CONTAINING PROTEIN"/>
    <property type="match status" value="1"/>
</dbReference>